<evidence type="ECO:0000313" key="2">
    <source>
        <dbReference type="Proteomes" id="UP000636479"/>
    </source>
</evidence>
<reference evidence="1" key="1">
    <citation type="submission" date="2020-05" db="EMBL/GenBank/DDBJ databases">
        <title>Mycena genomes resolve the evolution of fungal bioluminescence.</title>
        <authorList>
            <person name="Tsai I.J."/>
        </authorList>
    </citation>
    <scope>NUCLEOTIDE SEQUENCE</scope>
    <source>
        <strain evidence="1">171206Taipei</strain>
    </source>
</reference>
<dbReference type="AlphaFoldDB" id="A0A8H6SX37"/>
<accession>A0A8H6SX37</accession>
<protein>
    <submittedName>
        <fullName evidence="1">F-box domain-containing protein</fullName>
    </submittedName>
</protein>
<dbReference type="GeneID" id="59344816"/>
<comment type="caution">
    <text evidence="1">The sequence shown here is derived from an EMBL/GenBank/DDBJ whole genome shotgun (WGS) entry which is preliminary data.</text>
</comment>
<keyword evidence="2" id="KW-1185">Reference proteome</keyword>
<organism evidence="1 2">
    <name type="scientific">Mycena indigotica</name>
    <dbReference type="NCBI Taxonomy" id="2126181"/>
    <lineage>
        <taxon>Eukaryota</taxon>
        <taxon>Fungi</taxon>
        <taxon>Dikarya</taxon>
        <taxon>Basidiomycota</taxon>
        <taxon>Agaricomycotina</taxon>
        <taxon>Agaricomycetes</taxon>
        <taxon>Agaricomycetidae</taxon>
        <taxon>Agaricales</taxon>
        <taxon>Marasmiineae</taxon>
        <taxon>Mycenaceae</taxon>
        <taxon>Mycena</taxon>
    </lineage>
</organism>
<dbReference type="OrthoDB" id="2786194at2759"/>
<dbReference type="EMBL" id="JACAZF010000004">
    <property type="protein sequence ID" value="KAF7307573.1"/>
    <property type="molecule type" value="Genomic_DNA"/>
</dbReference>
<dbReference type="RefSeq" id="XP_037222592.1">
    <property type="nucleotide sequence ID" value="XM_037362300.1"/>
</dbReference>
<dbReference type="Proteomes" id="UP000636479">
    <property type="component" value="Unassembled WGS sequence"/>
</dbReference>
<gene>
    <name evidence="1" type="ORF">MIND_00552100</name>
</gene>
<name>A0A8H6SX37_9AGAR</name>
<evidence type="ECO:0000313" key="1">
    <source>
        <dbReference type="EMBL" id="KAF7307573.1"/>
    </source>
</evidence>
<sequence length="680" mass="77326">MLFLDLQEDVMLLTCSFLSVDDILLLRQVCTTMNHLTRLKAVWLTQLTWLLRQGTRIPVYIGDHLVLKSPDLESLVRRLSYASRKWAPAETPSPFRIWPINLPQSITWLHVTQGRWLFVASSDENVSKLGCWDIFRIFEGNVEPIAQGYLPDVVKTGKTEVQGRDIVLGLGLGSQSNSTHIIALRKLHQDYSLVEIARIPNSTHVLLLSGTFIGCAIHRGSNVPHLIDWKKSLIVEIPPPPGGLEVHGRRSVPNVMTLWNNNKLVIIRSVALEVYDVSLTAQASVVYCGSITLPRIWEVQVLPVYLAGSPLRLVILSQVGLELIALDPVLLHDLHDDRDEVYPSTCIAQYPSDYQFPCPWYQLGVSPDGTRATWLDTARPEEKYSHPRFLSVPLPSAGEQLLQNIPPQSWDIDLNSDPAIWARPQIEADETLGITIVGNCFGELGVYDFGRGVGFPSCVFDQEADGDVEMIPGHALAQTLIKLAPRRGPREPMSEDEFREATAHWSQDRIIDWLWINDWYEDRDWAQVYRWIGHSGDFAWSIEHEYGFPGEALPQAYTPREHSADTPCTLFRIGNRYLVEDEDGFIRSWPNNVDHGFVVHAADIEEPIRPTTETEDSVFWKSFRLDWQSHKPRRNRWAEQQERGGFTDWSLSWEEEELALAKDDPLSSMHDFGMRVEHGG</sequence>
<proteinExistence type="predicted"/>